<feature type="domain" description="FAD-binding" evidence="2">
    <location>
        <begin position="11"/>
        <end position="348"/>
    </location>
</feature>
<keyword evidence="4" id="KW-1185">Reference proteome</keyword>
<dbReference type="NCBIfam" id="NF004834">
    <property type="entry name" value="PRK06185.1-3"/>
    <property type="match status" value="1"/>
</dbReference>
<comment type="caution">
    <text evidence="3">The sequence shown here is derived from an EMBL/GenBank/DDBJ whole genome shotgun (WGS) entry which is preliminary data.</text>
</comment>
<dbReference type="SUPFAM" id="SSF51905">
    <property type="entry name" value="FAD/NAD(P)-binding domain"/>
    <property type="match status" value="1"/>
</dbReference>
<evidence type="ECO:0000259" key="2">
    <source>
        <dbReference type="Pfam" id="PF01494"/>
    </source>
</evidence>
<proteinExistence type="predicted"/>
<evidence type="ECO:0000313" key="4">
    <source>
        <dbReference type="Proteomes" id="UP001500393"/>
    </source>
</evidence>
<dbReference type="EMBL" id="BAAAOS010000020">
    <property type="protein sequence ID" value="GAA1579370.1"/>
    <property type="molecule type" value="Genomic_DNA"/>
</dbReference>
<reference evidence="4" key="1">
    <citation type="journal article" date="2019" name="Int. J. Syst. Evol. Microbiol.">
        <title>The Global Catalogue of Microorganisms (GCM) 10K type strain sequencing project: providing services to taxonomists for standard genome sequencing and annotation.</title>
        <authorList>
            <consortium name="The Broad Institute Genomics Platform"/>
            <consortium name="The Broad Institute Genome Sequencing Center for Infectious Disease"/>
            <person name="Wu L."/>
            <person name="Ma J."/>
        </authorList>
    </citation>
    <scope>NUCLEOTIDE SEQUENCE [LARGE SCALE GENOMIC DNA]</scope>
    <source>
        <strain evidence="4">JCM 14969</strain>
    </source>
</reference>
<dbReference type="Proteomes" id="UP001500393">
    <property type="component" value="Unassembled WGS sequence"/>
</dbReference>
<dbReference type="NCBIfam" id="NF004833">
    <property type="entry name" value="PRK06185.1-1"/>
    <property type="match status" value="1"/>
</dbReference>
<dbReference type="InterPro" id="IPR050631">
    <property type="entry name" value="PheA/TfdB_FAD_monoxygenase"/>
</dbReference>
<protein>
    <submittedName>
        <fullName evidence="3">FAD-dependent oxidoreductase</fullName>
    </submittedName>
</protein>
<evidence type="ECO:0000313" key="3">
    <source>
        <dbReference type="EMBL" id="GAA1579370.1"/>
    </source>
</evidence>
<dbReference type="InterPro" id="IPR002938">
    <property type="entry name" value="FAD-bd"/>
</dbReference>
<dbReference type="RefSeq" id="WP_344215320.1">
    <property type="nucleotide sequence ID" value="NZ_BAAAOS010000020.1"/>
</dbReference>
<organism evidence="3 4">
    <name type="scientific">Kribbella sancticallisti</name>
    <dbReference type="NCBI Taxonomy" id="460087"/>
    <lineage>
        <taxon>Bacteria</taxon>
        <taxon>Bacillati</taxon>
        <taxon>Actinomycetota</taxon>
        <taxon>Actinomycetes</taxon>
        <taxon>Propionibacteriales</taxon>
        <taxon>Kribbellaceae</taxon>
        <taxon>Kribbella</taxon>
    </lineage>
</organism>
<dbReference type="Pfam" id="PF01494">
    <property type="entry name" value="FAD_binding_3"/>
    <property type="match status" value="1"/>
</dbReference>
<keyword evidence="1" id="KW-0560">Oxidoreductase</keyword>
<dbReference type="PANTHER" id="PTHR43476">
    <property type="entry name" value="3-(3-HYDROXY-PHENYL)PROPIONATE/3-HYDROXYCINNAMIC ACID HYDROXYLASE"/>
    <property type="match status" value="1"/>
</dbReference>
<dbReference type="Gene3D" id="3.50.50.60">
    <property type="entry name" value="FAD/NAD(P)-binding domain"/>
    <property type="match status" value="2"/>
</dbReference>
<dbReference type="PRINTS" id="PR00420">
    <property type="entry name" value="RNGMNOXGNASE"/>
</dbReference>
<accession>A0ABP4PET9</accession>
<name>A0ABP4PET9_9ACTN</name>
<dbReference type="PANTHER" id="PTHR43476:SF5">
    <property type="entry name" value="FAD-DEPENDENT MONOOXYGENASE"/>
    <property type="match status" value="1"/>
</dbReference>
<sequence>MAKARSDSARCVVVGGGPAGMMLGLLLARAGIDVVVLEKHADFLRDFRGDTVHASTLTLLDELGLGEQFAQLPHQLEKRVEIVFDEGSLAQDFDRLPGRHQHIALVPQWDFLGLLADAGRESPHFDLVMSAEVEELIDQSGTVTGVRYLDRDTGERHDLTADLVVGCDGRHSKVRSALGMPLKSIGAPFDCLYVRLPRDASDQPNSIVRFSAIGGLVLINRGDYWQAGILIPKGAARAALADDAGQLRRTITELAPFLADAAAELDASSVATLEVKLERLRRWWAPGALCIGDAAHAMSPIAGVGINLAIQDAVATARMLAPALRGGTLTTRDLRAVQKRRTLPTMVTQALQQSAQRHFISASLSGNPEPLRMPLLMRAINRLPVFSGLFGRLVAIGLRPEALAASLIRNGAAR</sequence>
<evidence type="ECO:0000256" key="1">
    <source>
        <dbReference type="ARBA" id="ARBA00023002"/>
    </source>
</evidence>
<dbReference type="InterPro" id="IPR036188">
    <property type="entry name" value="FAD/NAD-bd_sf"/>
</dbReference>
<gene>
    <name evidence="3" type="ORF">GCM10009789_36350</name>
</gene>